<dbReference type="Pfam" id="PF13490">
    <property type="entry name" value="zf-HC2"/>
    <property type="match status" value="1"/>
</dbReference>
<dbReference type="InterPro" id="IPR027383">
    <property type="entry name" value="Znf_put"/>
</dbReference>
<dbReference type="GO" id="GO:0006417">
    <property type="term" value="P:regulation of translation"/>
    <property type="evidence" value="ECO:0007669"/>
    <property type="project" value="TreeGrafter"/>
</dbReference>
<evidence type="ECO:0000256" key="12">
    <source>
        <dbReference type="SAM" id="Phobius"/>
    </source>
</evidence>
<gene>
    <name evidence="15" type="ORF">FGL98_10545</name>
</gene>
<evidence type="ECO:0000256" key="4">
    <source>
        <dbReference type="ARBA" id="ARBA00022692"/>
    </source>
</evidence>
<dbReference type="InterPro" id="IPR018764">
    <property type="entry name" value="RskA_C"/>
</dbReference>
<dbReference type="OrthoDB" id="153510at2"/>
<reference evidence="15 16" key="2">
    <citation type="submission" date="2019-08" db="EMBL/GenBank/DDBJ databases">
        <title>Jejuicoccus antrihumi gen. nov., sp. nov., a new member of the family Dermacoccaceae isolated from a cave.</title>
        <authorList>
            <person name="Schumann P."/>
            <person name="Kim I.S."/>
        </authorList>
    </citation>
    <scope>NUCLEOTIDE SEQUENCE [LARGE SCALE GENOMIC DNA]</scope>
    <source>
        <strain evidence="15 16">C5-26</strain>
    </source>
</reference>
<accession>A0A563E1I0</accession>
<dbReference type="EMBL" id="VCQV01000012">
    <property type="protein sequence ID" value="TWP36388.1"/>
    <property type="molecule type" value="Genomic_DNA"/>
</dbReference>
<feature type="domain" description="Putative zinc-finger" evidence="14">
    <location>
        <begin position="4"/>
        <end position="36"/>
    </location>
</feature>
<evidence type="ECO:0000259" key="13">
    <source>
        <dbReference type="Pfam" id="PF10099"/>
    </source>
</evidence>
<dbReference type="InterPro" id="IPR041916">
    <property type="entry name" value="Anti_sigma_zinc_sf"/>
</dbReference>
<evidence type="ECO:0000256" key="5">
    <source>
        <dbReference type="ARBA" id="ARBA00022989"/>
    </source>
</evidence>
<comment type="subcellular location">
    <subcellularLocation>
        <location evidence="2">Cell membrane</location>
    </subcellularLocation>
    <subcellularLocation>
        <location evidence="1">Membrane</location>
        <topology evidence="1">Single-pass membrane protein</topology>
    </subcellularLocation>
</comment>
<dbReference type="RefSeq" id="WP_146316722.1">
    <property type="nucleotide sequence ID" value="NZ_VCQV01000012.1"/>
</dbReference>
<comment type="caution">
    <text evidence="15">The sequence shown here is derived from an EMBL/GenBank/DDBJ whole genome shotgun (WGS) entry which is preliminary data.</text>
</comment>
<evidence type="ECO:0000313" key="15">
    <source>
        <dbReference type="EMBL" id="TWP36388.1"/>
    </source>
</evidence>
<evidence type="ECO:0000256" key="8">
    <source>
        <dbReference type="ARBA" id="ARBA00023163"/>
    </source>
</evidence>
<keyword evidence="4 12" id="KW-0812">Transmembrane</keyword>
<dbReference type="Proteomes" id="UP000320244">
    <property type="component" value="Unassembled WGS sequence"/>
</dbReference>
<evidence type="ECO:0000256" key="2">
    <source>
        <dbReference type="ARBA" id="ARBA00004236"/>
    </source>
</evidence>
<evidence type="ECO:0000256" key="7">
    <source>
        <dbReference type="ARBA" id="ARBA00023136"/>
    </source>
</evidence>
<dbReference type="PANTHER" id="PTHR37461:SF1">
    <property type="entry name" value="ANTI-SIGMA-K FACTOR RSKA"/>
    <property type="match status" value="1"/>
</dbReference>
<dbReference type="GO" id="GO:0016989">
    <property type="term" value="F:sigma factor antagonist activity"/>
    <property type="evidence" value="ECO:0007669"/>
    <property type="project" value="TreeGrafter"/>
</dbReference>
<evidence type="ECO:0000256" key="11">
    <source>
        <dbReference type="SAM" id="MobiDB-lite"/>
    </source>
</evidence>
<dbReference type="PANTHER" id="PTHR37461">
    <property type="entry name" value="ANTI-SIGMA-K FACTOR RSKA"/>
    <property type="match status" value="1"/>
</dbReference>
<dbReference type="InterPro" id="IPR051474">
    <property type="entry name" value="Anti-sigma-K/W_factor"/>
</dbReference>
<proteinExistence type="predicted"/>
<organism evidence="15 16">
    <name type="scientific">Leekyejoonella antrihumi</name>
    <dbReference type="NCBI Taxonomy" id="1660198"/>
    <lineage>
        <taxon>Bacteria</taxon>
        <taxon>Bacillati</taxon>
        <taxon>Actinomycetota</taxon>
        <taxon>Actinomycetes</taxon>
        <taxon>Micrococcales</taxon>
        <taxon>Dermacoccaceae</taxon>
        <taxon>Leekyejoonella</taxon>
    </lineage>
</organism>
<dbReference type="AlphaFoldDB" id="A0A563E1I0"/>
<evidence type="ECO:0000313" key="16">
    <source>
        <dbReference type="Proteomes" id="UP000320244"/>
    </source>
</evidence>
<name>A0A563E1I0_9MICO</name>
<keyword evidence="7 12" id="KW-0472">Membrane</keyword>
<dbReference type="Pfam" id="PF10099">
    <property type="entry name" value="RskA_C"/>
    <property type="match status" value="1"/>
</dbReference>
<feature type="domain" description="Anti-sigma K factor RskA C-terminal" evidence="13">
    <location>
        <begin position="126"/>
        <end position="262"/>
    </location>
</feature>
<feature type="compositionally biased region" description="Low complexity" evidence="11">
    <location>
        <begin position="100"/>
        <end position="109"/>
    </location>
</feature>
<sequence>MNDDIHSLIGAYAVDAVSEDERYRFEQHLSACTHCQAELVGLQAVAGSLASASAVTPPPSLRANILQQIGTVRPLPPLVSDHDDEGDDGGPAHDRPAPSPVSVESAPASIEQARERRRRHGVRRFVAAAVAAAAIVVGGLTWHPWTGSAPTQVSASQQVLHASDAQRYVKHLGQTTATVVRSKKLDQSVLVADNMAPPPAGHAYQLWYQTPAGKMVSAGLMPANASGATQTVLLNGAADKATGVGITVEPAGGSTSPTTTPVALFSFST</sequence>
<evidence type="ECO:0000256" key="6">
    <source>
        <dbReference type="ARBA" id="ARBA00023015"/>
    </source>
</evidence>
<dbReference type="Gene3D" id="1.10.10.1320">
    <property type="entry name" value="Anti-sigma factor, zinc-finger domain"/>
    <property type="match status" value="1"/>
</dbReference>
<evidence type="ECO:0000256" key="10">
    <source>
        <dbReference type="ARBA" id="ARBA00030803"/>
    </source>
</evidence>
<keyword evidence="16" id="KW-1185">Reference proteome</keyword>
<keyword evidence="6" id="KW-0805">Transcription regulation</keyword>
<evidence type="ECO:0000259" key="14">
    <source>
        <dbReference type="Pfam" id="PF13490"/>
    </source>
</evidence>
<evidence type="ECO:0000256" key="9">
    <source>
        <dbReference type="ARBA" id="ARBA00029829"/>
    </source>
</evidence>
<protein>
    <recommendedName>
        <fullName evidence="10">Regulator of SigK</fullName>
    </recommendedName>
    <alternativeName>
        <fullName evidence="9">Sigma-K anti-sigma factor RskA</fullName>
    </alternativeName>
</protein>
<evidence type="ECO:0000256" key="1">
    <source>
        <dbReference type="ARBA" id="ARBA00004167"/>
    </source>
</evidence>
<feature type="region of interest" description="Disordered" evidence="11">
    <location>
        <begin position="74"/>
        <end position="116"/>
    </location>
</feature>
<keyword evidence="5 12" id="KW-1133">Transmembrane helix</keyword>
<dbReference type="GO" id="GO:0005886">
    <property type="term" value="C:plasma membrane"/>
    <property type="evidence" value="ECO:0007669"/>
    <property type="project" value="UniProtKB-SubCell"/>
</dbReference>
<keyword evidence="8" id="KW-0804">Transcription</keyword>
<feature type="transmembrane region" description="Helical" evidence="12">
    <location>
        <begin position="125"/>
        <end position="145"/>
    </location>
</feature>
<keyword evidence="3" id="KW-1003">Cell membrane</keyword>
<evidence type="ECO:0000256" key="3">
    <source>
        <dbReference type="ARBA" id="ARBA00022475"/>
    </source>
</evidence>
<reference evidence="15 16" key="1">
    <citation type="submission" date="2019-05" db="EMBL/GenBank/DDBJ databases">
        <authorList>
            <person name="Lee S.D."/>
        </authorList>
    </citation>
    <scope>NUCLEOTIDE SEQUENCE [LARGE SCALE GENOMIC DNA]</scope>
    <source>
        <strain evidence="15 16">C5-26</strain>
    </source>
</reference>